<dbReference type="Gene3D" id="1.10.530.10">
    <property type="match status" value="1"/>
</dbReference>
<comment type="similarity">
    <text evidence="1">Belongs to the transglycosylase Slt family.</text>
</comment>
<evidence type="ECO:0000256" key="3">
    <source>
        <dbReference type="SAM" id="SignalP"/>
    </source>
</evidence>
<protein>
    <recommendedName>
        <fullName evidence="4">Transglycosylase SLT domain-containing protein</fullName>
    </recommendedName>
</protein>
<organism evidence="5 6">
    <name type="scientific">Psittacicella hinzii</name>
    <dbReference type="NCBI Taxonomy" id="2028575"/>
    <lineage>
        <taxon>Bacteria</taxon>
        <taxon>Pseudomonadati</taxon>
        <taxon>Pseudomonadota</taxon>
        <taxon>Gammaproteobacteria</taxon>
        <taxon>Pasteurellales</taxon>
        <taxon>Psittacicellaceae</taxon>
        <taxon>Psittacicella</taxon>
    </lineage>
</organism>
<accession>A0A3A1Y8Y2</accession>
<name>A0A3A1Y8Y2_9GAMM</name>
<dbReference type="PROSITE" id="PS00922">
    <property type="entry name" value="TRANSGLYCOSYLASE"/>
    <property type="match status" value="1"/>
</dbReference>
<comment type="caution">
    <text evidence="5">The sequence shown here is derived from an EMBL/GenBank/DDBJ whole genome shotgun (WGS) entry which is preliminary data.</text>
</comment>
<dbReference type="PANTHER" id="PTHR35936">
    <property type="entry name" value="MEMBRANE-BOUND LYTIC MUREIN TRANSGLYCOSYLASE F"/>
    <property type="match status" value="1"/>
</dbReference>
<comment type="similarity">
    <text evidence="2">Belongs to the bacterial solute-binding protein 3 family.</text>
</comment>
<evidence type="ECO:0000256" key="1">
    <source>
        <dbReference type="ARBA" id="ARBA00007734"/>
    </source>
</evidence>
<evidence type="ECO:0000256" key="2">
    <source>
        <dbReference type="ARBA" id="ARBA00010333"/>
    </source>
</evidence>
<sequence>MINYLKYLLIFLTSLVFSVQAFASNNQTLKVGMVLTPNYFIKDGETTLGLDYEILENFAKQRNLVLDIKVYPSLSSLAKGLEQNEVAIIGGNLTNHFRFLKKHYQTTPYLVEKLTIIAYEQHSSSTVRYPTHSNNIFQAAGADYSKVLPLKIHETDLNIFGLFKKVANLNKYQTLNVRYIVTSENKARALQQIYPTTKLFNAKDKNGKDVTINDVFFIKNDELRNDFNNFLDNFINTKTFTDIKYNNLNSLKFFNREENRSFVSNMQTKFLQYSPLFRKNATEMDWRLVMAVGYQESRWTPDAVSPWGPSGLMMLTNASAKALGVTNKLDAKQSITEGTKLLMKFRNNLTKEIKGYDRDMFAISNYNQGIAKIIDARTWLRKHGFDPNSWVDLAKHYPDMSNEKHKYGKINGKLASEYIINVRKWHYMIINYTHFYRF</sequence>
<dbReference type="Gene3D" id="3.40.190.10">
    <property type="entry name" value="Periplasmic binding protein-like II"/>
    <property type="match status" value="2"/>
</dbReference>
<dbReference type="SUPFAM" id="SSF53850">
    <property type="entry name" value="Periplasmic binding protein-like II"/>
    <property type="match status" value="1"/>
</dbReference>
<dbReference type="EMBL" id="NRHC01000016">
    <property type="protein sequence ID" value="RIY34135.1"/>
    <property type="molecule type" value="Genomic_DNA"/>
</dbReference>
<feature type="chain" id="PRO_5017305319" description="Transglycosylase SLT domain-containing protein" evidence="3">
    <location>
        <begin position="24"/>
        <end position="438"/>
    </location>
</feature>
<gene>
    <name evidence="5" type="ORF">CKF54_01485</name>
</gene>
<evidence type="ECO:0000259" key="4">
    <source>
        <dbReference type="Pfam" id="PF01464"/>
    </source>
</evidence>
<keyword evidence="6" id="KW-1185">Reference proteome</keyword>
<evidence type="ECO:0000313" key="6">
    <source>
        <dbReference type="Proteomes" id="UP000265691"/>
    </source>
</evidence>
<dbReference type="Proteomes" id="UP000265691">
    <property type="component" value="Unassembled WGS sequence"/>
</dbReference>
<reference evidence="5 6" key="1">
    <citation type="submission" date="2017-08" db="EMBL/GenBank/DDBJ databases">
        <title>Reclassification of Bisgaard taxon 37 and 44.</title>
        <authorList>
            <person name="Christensen H."/>
        </authorList>
    </citation>
    <scope>NUCLEOTIDE SEQUENCE [LARGE SCALE GENOMIC DNA]</scope>
    <source>
        <strain evidence="5 6">B96_3</strain>
    </source>
</reference>
<proteinExistence type="inferred from homology"/>
<feature type="domain" description="Transglycosylase SLT" evidence="4">
    <location>
        <begin position="279"/>
        <end position="376"/>
    </location>
</feature>
<evidence type="ECO:0000313" key="5">
    <source>
        <dbReference type="EMBL" id="RIY34135.1"/>
    </source>
</evidence>
<dbReference type="GO" id="GO:0009279">
    <property type="term" value="C:cell outer membrane"/>
    <property type="evidence" value="ECO:0007669"/>
    <property type="project" value="UniProtKB-SubCell"/>
</dbReference>
<dbReference type="InterPro" id="IPR008258">
    <property type="entry name" value="Transglycosylase_SLT_dom_1"/>
</dbReference>
<dbReference type="InterPro" id="IPR023346">
    <property type="entry name" value="Lysozyme-like_dom_sf"/>
</dbReference>
<dbReference type="AlphaFoldDB" id="A0A3A1Y8Y2"/>
<keyword evidence="3" id="KW-0732">Signal</keyword>
<dbReference type="SUPFAM" id="SSF53955">
    <property type="entry name" value="Lysozyme-like"/>
    <property type="match status" value="1"/>
</dbReference>
<dbReference type="PANTHER" id="PTHR35936:SF32">
    <property type="entry name" value="MEMBRANE-BOUND LYTIC MUREIN TRANSGLYCOSYLASE F"/>
    <property type="match status" value="1"/>
</dbReference>
<dbReference type="GO" id="GO:0009253">
    <property type="term" value="P:peptidoglycan catabolic process"/>
    <property type="evidence" value="ECO:0007669"/>
    <property type="project" value="TreeGrafter"/>
</dbReference>
<feature type="signal peptide" evidence="3">
    <location>
        <begin position="1"/>
        <end position="23"/>
    </location>
</feature>
<dbReference type="InterPro" id="IPR000189">
    <property type="entry name" value="Transglyc_AS"/>
</dbReference>
<dbReference type="Pfam" id="PF01464">
    <property type="entry name" value="SLT"/>
    <property type="match status" value="1"/>
</dbReference>
<dbReference type="GO" id="GO:0008933">
    <property type="term" value="F:peptidoglycan lytic transglycosylase activity"/>
    <property type="evidence" value="ECO:0007669"/>
    <property type="project" value="InterPro"/>
</dbReference>
<dbReference type="OrthoDB" id="9815002at2"/>